<accession>A0ABV3DH07</accession>
<dbReference type="GO" id="GO:0004733">
    <property type="term" value="F:pyridoxamine phosphate oxidase activity"/>
    <property type="evidence" value="ECO:0007669"/>
    <property type="project" value="UniProtKB-EC"/>
</dbReference>
<dbReference type="PANTHER" id="PTHR10851">
    <property type="entry name" value="PYRIDOXINE-5-PHOSPHATE OXIDASE"/>
    <property type="match status" value="1"/>
</dbReference>
<feature type="domain" description="Pyridoxamine 5'-phosphate oxidase N-terminal" evidence="6">
    <location>
        <begin position="38"/>
        <end position="162"/>
    </location>
</feature>
<dbReference type="InterPro" id="IPR019740">
    <property type="entry name" value="Pyridox_Oxase_CS"/>
</dbReference>
<dbReference type="RefSeq" id="WP_358354257.1">
    <property type="nucleotide sequence ID" value="NZ_JBEZFP010000035.1"/>
</dbReference>
<dbReference type="NCBIfam" id="NF004231">
    <property type="entry name" value="PRK05679.1"/>
    <property type="match status" value="1"/>
</dbReference>
<reference evidence="8 9" key="1">
    <citation type="submission" date="2024-06" db="EMBL/GenBank/DDBJ databases">
        <title>The Natural Products Discovery Center: Release of the First 8490 Sequenced Strains for Exploring Actinobacteria Biosynthetic Diversity.</title>
        <authorList>
            <person name="Kalkreuter E."/>
            <person name="Kautsar S.A."/>
            <person name="Yang D."/>
            <person name="Bader C.D."/>
            <person name="Teijaro C.N."/>
            <person name="Fluegel L."/>
            <person name="Davis C.M."/>
            <person name="Simpson J.R."/>
            <person name="Lauterbach L."/>
            <person name="Steele A.D."/>
            <person name="Gui C."/>
            <person name="Meng S."/>
            <person name="Li G."/>
            <person name="Viehrig K."/>
            <person name="Ye F."/>
            <person name="Su P."/>
            <person name="Kiefer A.F."/>
            <person name="Nichols A."/>
            <person name="Cepeda A.J."/>
            <person name="Yan W."/>
            <person name="Fan B."/>
            <person name="Jiang Y."/>
            <person name="Adhikari A."/>
            <person name="Zheng C.-J."/>
            <person name="Schuster L."/>
            <person name="Cowan T.M."/>
            <person name="Smanski M.J."/>
            <person name="Chevrette M.G."/>
            <person name="De Carvalho L.P.S."/>
            <person name="Shen B."/>
        </authorList>
    </citation>
    <scope>NUCLEOTIDE SEQUENCE [LARGE SCALE GENOMIC DNA]</scope>
    <source>
        <strain evidence="8 9">NPDC048946</strain>
    </source>
</reference>
<dbReference type="PANTHER" id="PTHR10851:SF0">
    <property type="entry name" value="PYRIDOXINE-5'-PHOSPHATE OXIDASE"/>
    <property type="match status" value="1"/>
</dbReference>
<dbReference type="Pfam" id="PF01243">
    <property type="entry name" value="PNPOx_N"/>
    <property type="match status" value="1"/>
</dbReference>
<dbReference type="PROSITE" id="PS01064">
    <property type="entry name" value="PYRIDOX_OXIDASE"/>
    <property type="match status" value="1"/>
</dbReference>
<gene>
    <name evidence="8" type="ORF">AB0C36_16205</name>
</gene>
<dbReference type="EMBL" id="JBEZFP010000035">
    <property type="protein sequence ID" value="MEU8135047.1"/>
    <property type="molecule type" value="Genomic_DNA"/>
</dbReference>
<dbReference type="InterPro" id="IPR011576">
    <property type="entry name" value="Pyridox_Oxase_N"/>
</dbReference>
<dbReference type="SUPFAM" id="SSF50475">
    <property type="entry name" value="FMN-binding split barrel"/>
    <property type="match status" value="1"/>
</dbReference>
<evidence type="ECO:0000256" key="2">
    <source>
        <dbReference type="ARBA" id="ARBA00007301"/>
    </source>
</evidence>
<evidence type="ECO:0000259" key="6">
    <source>
        <dbReference type="Pfam" id="PF01243"/>
    </source>
</evidence>
<feature type="domain" description="Pyridoxine 5'-phosphate oxidase dimerisation C-terminal" evidence="7">
    <location>
        <begin position="177"/>
        <end position="216"/>
    </location>
</feature>
<dbReference type="EC" id="1.4.3.5" evidence="8"/>
<comment type="caution">
    <text evidence="8">The sequence shown here is derived from an EMBL/GenBank/DDBJ whole genome shotgun (WGS) entry which is preliminary data.</text>
</comment>
<evidence type="ECO:0000256" key="1">
    <source>
        <dbReference type="ARBA" id="ARBA00001917"/>
    </source>
</evidence>
<evidence type="ECO:0000256" key="3">
    <source>
        <dbReference type="ARBA" id="ARBA00022630"/>
    </source>
</evidence>
<dbReference type="PIRSF" id="PIRSF000190">
    <property type="entry name" value="Pyd_amn-ph_oxd"/>
    <property type="match status" value="1"/>
</dbReference>
<dbReference type="Pfam" id="PF10590">
    <property type="entry name" value="PNP_phzG_C"/>
    <property type="match status" value="1"/>
</dbReference>
<dbReference type="InterPro" id="IPR012349">
    <property type="entry name" value="Split_barrel_FMN-bd"/>
</dbReference>
<keyword evidence="4" id="KW-0288">FMN</keyword>
<evidence type="ECO:0000259" key="7">
    <source>
        <dbReference type="Pfam" id="PF10590"/>
    </source>
</evidence>
<keyword evidence="3" id="KW-0285">Flavoprotein</keyword>
<keyword evidence="5 8" id="KW-0560">Oxidoreductase</keyword>
<proteinExistence type="inferred from homology"/>
<evidence type="ECO:0000256" key="5">
    <source>
        <dbReference type="ARBA" id="ARBA00023002"/>
    </source>
</evidence>
<name>A0ABV3DH07_9ACTN</name>
<dbReference type="InterPro" id="IPR019576">
    <property type="entry name" value="Pyridoxamine_oxidase_dimer_C"/>
</dbReference>
<dbReference type="Gene3D" id="2.30.110.10">
    <property type="entry name" value="Electron Transport, Fmn-binding Protein, Chain A"/>
    <property type="match status" value="1"/>
</dbReference>
<comment type="similarity">
    <text evidence="2">Belongs to the pyridoxamine 5'-phosphate oxidase family.</text>
</comment>
<comment type="cofactor">
    <cofactor evidence="1">
        <name>FMN</name>
        <dbReference type="ChEBI" id="CHEBI:58210"/>
    </cofactor>
</comment>
<sequence>MSARELLRTLTVFGDALPGFATATAAAEPTDQFLAWLAEAVEGGVARPQLMTLATVDADGFPDARTLTVREVDRTGWWFATDATSPKAEQITALPRAALVFSWPEQGRQIRVRGTVGRADRRACAGDFLMRPPGARAASHVGRQSRPLRDTAELDRAFVEARERVTAQPDRVAEAYVLYVVRPLAVEFWQGRTDRKHTRLRYQLAEGAWEREFLWP</sequence>
<organism evidence="8 9">
    <name type="scientific">Streptodolium elevatio</name>
    <dbReference type="NCBI Taxonomy" id="3157996"/>
    <lineage>
        <taxon>Bacteria</taxon>
        <taxon>Bacillati</taxon>
        <taxon>Actinomycetota</taxon>
        <taxon>Actinomycetes</taxon>
        <taxon>Kitasatosporales</taxon>
        <taxon>Streptomycetaceae</taxon>
        <taxon>Streptodolium</taxon>
    </lineage>
</organism>
<dbReference type="Proteomes" id="UP001551482">
    <property type="component" value="Unassembled WGS sequence"/>
</dbReference>
<keyword evidence="9" id="KW-1185">Reference proteome</keyword>
<evidence type="ECO:0000313" key="9">
    <source>
        <dbReference type="Proteomes" id="UP001551482"/>
    </source>
</evidence>
<evidence type="ECO:0000256" key="4">
    <source>
        <dbReference type="ARBA" id="ARBA00022643"/>
    </source>
</evidence>
<dbReference type="InterPro" id="IPR000659">
    <property type="entry name" value="Pyridox_Oxase"/>
</dbReference>
<protein>
    <submittedName>
        <fullName evidence="8">Pyridoxal 5'-phosphate synthase</fullName>
        <ecNumber evidence="8">1.4.3.5</ecNumber>
    </submittedName>
</protein>
<evidence type="ECO:0000313" key="8">
    <source>
        <dbReference type="EMBL" id="MEU8135047.1"/>
    </source>
</evidence>